<name>S8ED78_FOMSC</name>
<dbReference type="OrthoDB" id="3250682at2759"/>
<feature type="transmembrane region" description="Helical" evidence="1">
    <location>
        <begin position="175"/>
        <end position="196"/>
    </location>
</feature>
<protein>
    <submittedName>
        <fullName evidence="2">Uncharacterized protein</fullName>
    </submittedName>
</protein>
<feature type="transmembrane region" description="Helical" evidence="1">
    <location>
        <begin position="216"/>
        <end position="238"/>
    </location>
</feature>
<dbReference type="eggNOG" id="ENOG502SQR7">
    <property type="taxonomic scope" value="Eukaryota"/>
</dbReference>
<feature type="transmembrane region" description="Helical" evidence="1">
    <location>
        <begin position="135"/>
        <end position="155"/>
    </location>
</feature>
<keyword evidence="1" id="KW-0472">Membrane</keyword>
<reference evidence="2 3" key="1">
    <citation type="journal article" date="2012" name="Science">
        <title>The Paleozoic origin of enzymatic lignin decomposition reconstructed from 31 fungal genomes.</title>
        <authorList>
            <person name="Floudas D."/>
            <person name="Binder M."/>
            <person name="Riley R."/>
            <person name="Barry K."/>
            <person name="Blanchette R.A."/>
            <person name="Henrissat B."/>
            <person name="Martinez A.T."/>
            <person name="Otillar R."/>
            <person name="Spatafora J.W."/>
            <person name="Yadav J.S."/>
            <person name="Aerts A."/>
            <person name="Benoit I."/>
            <person name="Boyd A."/>
            <person name="Carlson A."/>
            <person name="Copeland A."/>
            <person name="Coutinho P.M."/>
            <person name="de Vries R.P."/>
            <person name="Ferreira P."/>
            <person name="Findley K."/>
            <person name="Foster B."/>
            <person name="Gaskell J."/>
            <person name="Glotzer D."/>
            <person name="Gorecki P."/>
            <person name="Heitman J."/>
            <person name="Hesse C."/>
            <person name="Hori C."/>
            <person name="Igarashi K."/>
            <person name="Jurgens J.A."/>
            <person name="Kallen N."/>
            <person name="Kersten P."/>
            <person name="Kohler A."/>
            <person name="Kuees U."/>
            <person name="Kumar T.K.A."/>
            <person name="Kuo A."/>
            <person name="LaButti K."/>
            <person name="Larrondo L.F."/>
            <person name="Lindquist E."/>
            <person name="Ling A."/>
            <person name="Lombard V."/>
            <person name="Lucas S."/>
            <person name="Lundell T."/>
            <person name="Martin R."/>
            <person name="McLaughlin D.J."/>
            <person name="Morgenstern I."/>
            <person name="Morin E."/>
            <person name="Murat C."/>
            <person name="Nagy L.G."/>
            <person name="Nolan M."/>
            <person name="Ohm R.A."/>
            <person name="Patyshakuliyeva A."/>
            <person name="Rokas A."/>
            <person name="Ruiz-Duenas F.J."/>
            <person name="Sabat G."/>
            <person name="Salamov A."/>
            <person name="Samejima M."/>
            <person name="Schmutz J."/>
            <person name="Slot J.C."/>
            <person name="St John F."/>
            <person name="Stenlid J."/>
            <person name="Sun H."/>
            <person name="Sun S."/>
            <person name="Syed K."/>
            <person name="Tsang A."/>
            <person name="Wiebenga A."/>
            <person name="Young D."/>
            <person name="Pisabarro A."/>
            <person name="Eastwood D.C."/>
            <person name="Martin F."/>
            <person name="Cullen D."/>
            <person name="Grigoriev I.V."/>
            <person name="Hibbett D.S."/>
        </authorList>
    </citation>
    <scope>NUCLEOTIDE SEQUENCE</scope>
    <source>
        <strain evidence="3">FP-58527</strain>
    </source>
</reference>
<sequence length="327" mass="35843">MAPLSLVSVNMATVAIESMLYGMFVLFSGAFAYFHCTRVNTQRGGNWGGFSRYMTPVFCGSMFVFGTVTGHWVMTIYRFFAAFVDSKNGAEPVLYYADLALTTEAIKTTFCIATLITCDILIIYRLWIVWGYNNYVIILPCCAVLGLCVAGPGVIYSLTQVQTGDSVFIESVGRWISADYSFTFATNIYCTCGIAWRVWQARKRATYHGGGNLGDVLATVVESALLYTTYVTFFFGTYQASSNVQFTAIDTVGVIAGISLMMINVRVGMGWAQQASPSTSSSKYGRGACAPLERPYALRPLTIDIAMTVDTREEMSMSTGNKSELPV</sequence>
<keyword evidence="1" id="KW-1133">Transmembrane helix</keyword>
<keyword evidence="3" id="KW-1185">Reference proteome</keyword>
<evidence type="ECO:0000313" key="3">
    <source>
        <dbReference type="Proteomes" id="UP000015241"/>
    </source>
</evidence>
<organism evidence="2 3">
    <name type="scientific">Fomitopsis schrenkii</name>
    <name type="common">Brown rot fungus</name>
    <dbReference type="NCBI Taxonomy" id="2126942"/>
    <lineage>
        <taxon>Eukaryota</taxon>
        <taxon>Fungi</taxon>
        <taxon>Dikarya</taxon>
        <taxon>Basidiomycota</taxon>
        <taxon>Agaricomycotina</taxon>
        <taxon>Agaricomycetes</taxon>
        <taxon>Polyporales</taxon>
        <taxon>Fomitopsis</taxon>
    </lineage>
</organism>
<dbReference type="InParanoid" id="S8ED78"/>
<feature type="transmembrane region" description="Helical" evidence="1">
    <location>
        <begin position="244"/>
        <end position="263"/>
    </location>
</feature>
<evidence type="ECO:0000256" key="1">
    <source>
        <dbReference type="SAM" id="Phobius"/>
    </source>
</evidence>
<dbReference type="AlphaFoldDB" id="S8ED78"/>
<dbReference type="HOGENOM" id="CLU_044614_3_0_1"/>
<dbReference type="STRING" id="743788.S8ED78"/>
<dbReference type="EMBL" id="KE504144">
    <property type="protein sequence ID" value="EPT01164.1"/>
    <property type="molecule type" value="Genomic_DNA"/>
</dbReference>
<evidence type="ECO:0000313" key="2">
    <source>
        <dbReference type="EMBL" id="EPT01164.1"/>
    </source>
</evidence>
<gene>
    <name evidence="2" type="ORF">FOMPIDRAFT_1121125</name>
</gene>
<feature type="transmembrane region" description="Helical" evidence="1">
    <location>
        <begin position="105"/>
        <end position="128"/>
    </location>
</feature>
<dbReference type="Proteomes" id="UP000015241">
    <property type="component" value="Unassembled WGS sequence"/>
</dbReference>
<proteinExistence type="predicted"/>
<feature type="transmembrane region" description="Helical" evidence="1">
    <location>
        <begin position="12"/>
        <end position="36"/>
    </location>
</feature>
<keyword evidence="1" id="KW-0812">Transmembrane</keyword>
<feature type="transmembrane region" description="Helical" evidence="1">
    <location>
        <begin position="57"/>
        <end position="80"/>
    </location>
</feature>
<accession>S8ED78</accession>